<name>A0ABW2ZYS6_9ACTN</name>
<dbReference type="Pfam" id="PF10936">
    <property type="entry name" value="DUF2617"/>
    <property type="match status" value="1"/>
</dbReference>
<feature type="non-terminal residue" evidence="1">
    <location>
        <position position="81"/>
    </location>
</feature>
<dbReference type="InterPro" id="IPR024486">
    <property type="entry name" value="DUF2617"/>
</dbReference>
<organism evidence="1 2">
    <name type="scientific">Micromonospora azadirachtae</name>
    <dbReference type="NCBI Taxonomy" id="1970735"/>
    <lineage>
        <taxon>Bacteria</taxon>
        <taxon>Bacillati</taxon>
        <taxon>Actinomycetota</taxon>
        <taxon>Actinomycetes</taxon>
        <taxon>Micromonosporales</taxon>
        <taxon>Micromonosporaceae</taxon>
        <taxon>Micromonospora</taxon>
    </lineage>
</organism>
<keyword evidence="2" id="KW-1185">Reference proteome</keyword>
<accession>A0ABW2ZYS6</accession>
<comment type="caution">
    <text evidence="1">The sequence shown here is derived from an EMBL/GenBank/DDBJ whole genome shotgun (WGS) entry which is preliminary data.</text>
</comment>
<evidence type="ECO:0000313" key="2">
    <source>
        <dbReference type="Proteomes" id="UP001597053"/>
    </source>
</evidence>
<proteinExistence type="predicted"/>
<protein>
    <submittedName>
        <fullName evidence="1">DUF2617 family protein</fullName>
    </submittedName>
</protein>
<dbReference type="Proteomes" id="UP001597053">
    <property type="component" value="Unassembled WGS sequence"/>
</dbReference>
<reference evidence="2" key="1">
    <citation type="journal article" date="2019" name="Int. J. Syst. Evol. Microbiol.">
        <title>The Global Catalogue of Microorganisms (GCM) 10K type strain sequencing project: providing services to taxonomists for standard genome sequencing and annotation.</title>
        <authorList>
            <consortium name="The Broad Institute Genomics Platform"/>
            <consortium name="The Broad Institute Genome Sequencing Center for Infectious Disease"/>
            <person name="Wu L."/>
            <person name="Ma J."/>
        </authorList>
    </citation>
    <scope>NUCLEOTIDE SEQUENCE [LARGE SCALE GENOMIC DNA]</scope>
    <source>
        <strain evidence="2">JCM 32148</strain>
    </source>
</reference>
<evidence type="ECO:0000313" key="1">
    <source>
        <dbReference type="EMBL" id="MFD0783828.1"/>
    </source>
</evidence>
<gene>
    <name evidence="1" type="ORF">ACFQZ8_07860</name>
</gene>
<dbReference type="EMBL" id="JBHTHM010000238">
    <property type="protein sequence ID" value="MFD0783828.1"/>
    <property type="molecule type" value="Genomic_DNA"/>
</dbReference>
<sequence>MLVTLDAPYVDTRAADLSLARDDVERPALHVLDLVLPGPIRLELRLLGASHQVVLRAGDSRLTETVACLPGRPPELPATVL</sequence>